<dbReference type="RefSeq" id="WP_203644287.1">
    <property type="nucleotide sequence ID" value="NZ_BOLN01000003.1"/>
</dbReference>
<name>A0ABW4D4D1_9LACO</name>
<gene>
    <name evidence="3" type="ORF">ACFQ44_04195</name>
</gene>
<proteinExistence type="predicted"/>
<organism evidence="3 4">
    <name type="scientific">Levilactobacillus lanxiensis</name>
    <dbReference type="NCBI Taxonomy" id="2799568"/>
    <lineage>
        <taxon>Bacteria</taxon>
        <taxon>Bacillati</taxon>
        <taxon>Bacillota</taxon>
        <taxon>Bacilli</taxon>
        <taxon>Lactobacillales</taxon>
        <taxon>Lactobacillaceae</taxon>
        <taxon>Levilactobacillus</taxon>
    </lineage>
</organism>
<feature type="signal peptide" evidence="2">
    <location>
        <begin position="1"/>
        <end position="27"/>
    </location>
</feature>
<feature type="chain" id="PRO_5047226787" description="Bacterial Ig domain-containing protein" evidence="2">
    <location>
        <begin position="28"/>
        <end position="292"/>
    </location>
</feature>
<feature type="compositionally biased region" description="Polar residues" evidence="1">
    <location>
        <begin position="118"/>
        <end position="129"/>
    </location>
</feature>
<protein>
    <recommendedName>
        <fullName evidence="5">Bacterial Ig domain-containing protein</fullName>
    </recommendedName>
</protein>
<comment type="caution">
    <text evidence="3">The sequence shown here is derived from an EMBL/GenBank/DDBJ whole genome shotgun (WGS) entry which is preliminary data.</text>
</comment>
<evidence type="ECO:0000313" key="3">
    <source>
        <dbReference type="EMBL" id="MFD1454887.1"/>
    </source>
</evidence>
<keyword evidence="4" id="KW-1185">Reference proteome</keyword>
<evidence type="ECO:0008006" key="5">
    <source>
        <dbReference type="Google" id="ProtNLM"/>
    </source>
</evidence>
<keyword evidence="2" id="KW-0732">Signal</keyword>
<accession>A0ABW4D4D1</accession>
<evidence type="ECO:0000313" key="4">
    <source>
        <dbReference type="Proteomes" id="UP001597189"/>
    </source>
</evidence>
<feature type="region of interest" description="Disordered" evidence="1">
    <location>
        <begin position="118"/>
        <end position="162"/>
    </location>
</feature>
<feature type="compositionally biased region" description="Polar residues" evidence="1">
    <location>
        <begin position="143"/>
        <end position="155"/>
    </location>
</feature>
<sequence length="292" mass="31435">MITGIKQAMLLTAALTLAAGGEISSLAATKTIGKLTQVRVTKHTVAGKTTKNARVQLFDARGKSLASGRTNHLGKFKLSLKHQNLGKLKFKLAATKPGYRSRTFTSQQINKAITQALANQAATTPNKPASTKPVKPVAPARPTSPSAGNHRPGTSGNSGGNAADTGVNVSKLVLAKRAEVAAAKAEYVRLTQKIAPIRQRIDACSTNIRNQVANREVVKKDLADAIARQDTAAIQLANQRIANINQSIYASQDERADLYKYLIPWDDARTKLSSLMDELESLDKTYVPEEIR</sequence>
<reference evidence="4" key="1">
    <citation type="journal article" date="2019" name="Int. J. Syst. Evol. Microbiol.">
        <title>The Global Catalogue of Microorganisms (GCM) 10K type strain sequencing project: providing services to taxonomists for standard genome sequencing and annotation.</title>
        <authorList>
            <consortium name="The Broad Institute Genomics Platform"/>
            <consortium name="The Broad Institute Genome Sequencing Center for Infectious Disease"/>
            <person name="Wu L."/>
            <person name="Ma J."/>
        </authorList>
    </citation>
    <scope>NUCLEOTIDE SEQUENCE [LARGE SCALE GENOMIC DNA]</scope>
    <source>
        <strain evidence="4">CCM 8979</strain>
    </source>
</reference>
<dbReference type="EMBL" id="JBHTOD010000003">
    <property type="protein sequence ID" value="MFD1454887.1"/>
    <property type="molecule type" value="Genomic_DNA"/>
</dbReference>
<evidence type="ECO:0000256" key="2">
    <source>
        <dbReference type="SAM" id="SignalP"/>
    </source>
</evidence>
<evidence type="ECO:0000256" key="1">
    <source>
        <dbReference type="SAM" id="MobiDB-lite"/>
    </source>
</evidence>
<dbReference type="Proteomes" id="UP001597189">
    <property type="component" value="Unassembled WGS sequence"/>
</dbReference>